<comment type="caution">
    <text evidence="2">The sequence shown here is derived from an EMBL/GenBank/DDBJ whole genome shotgun (WGS) entry which is preliminary data.</text>
</comment>
<evidence type="ECO:0000256" key="1">
    <source>
        <dbReference type="SAM" id="Coils"/>
    </source>
</evidence>
<sequence>MSDQFNEFIRQNRHEFDDMEPTDKVWSGVYKGLNSSVSRQYNWVWKAASILFFITSSVLFYQLNYGGEPKSAAFNKESVNDEFLSVESFYVQKISEKKELIYDFEESNVMVDEAFEQDLQKLDAMYEVLKDELKSNPSKKVVDALILNLLVRVDILNKELQELEDYASKNKKEEPEKEVNV</sequence>
<keyword evidence="3" id="KW-1185">Reference proteome</keyword>
<keyword evidence="1" id="KW-0175">Coiled coil</keyword>
<dbReference type="Proteomes" id="UP000614216">
    <property type="component" value="Unassembled WGS sequence"/>
</dbReference>
<gene>
    <name evidence="2" type="ORF">JMN32_24450</name>
</gene>
<name>A0A937G0D2_9BACT</name>
<evidence type="ECO:0000313" key="2">
    <source>
        <dbReference type="EMBL" id="MBL6449485.1"/>
    </source>
</evidence>
<dbReference type="EMBL" id="JAEUGD010000066">
    <property type="protein sequence ID" value="MBL6449485.1"/>
    <property type="molecule type" value="Genomic_DNA"/>
</dbReference>
<organism evidence="2 3">
    <name type="scientific">Fulvivirga marina</name>
    <dbReference type="NCBI Taxonomy" id="2494733"/>
    <lineage>
        <taxon>Bacteria</taxon>
        <taxon>Pseudomonadati</taxon>
        <taxon>Bacteroidota</taxon>
        <taxon>Cytophagia</taxon>
        <taxon>Cytophagales</taxon>
        <taxon>Fulvivirgaceae</taxon>
        <taxon>Fulvivirga</taxon>
    </lineage>
</organism>
<accession>A0A937G0D2</accession>
<reference evidence="2" key="1">
    <citation type="submission" date="2021-01" db="EMBL/GenBank/DDBJ databases">
        <title>Fulvivirga kasyanovii gen. nov., sp nov., a novel member of the phylum Bacteroidetes isolated from seawater in a mussel farm.</title>
        <authorList>
            <person name="Zhao L.-H."/>
            <person name="Wang Z.-J."/>
        </authorList>
    </citation>
    <scope>NUCLEOTIDE SEQUENCE</scope>
    <source>
        <strain evidence="2">29W222</strain>
    </source>
</reference>
<feature type="coiled-coil region" evidence="1">
    <location>
        <begin position="112"/>
        <end position="173"/>
    </location>
</feature>
<evidence type="ECO:0008006" key="4">
    <source>
        <dbReference type="Google" id="ProtNLM"/>
    </source>
</evidence>
<dbReference type="RefSeq" id="WP_202859005.1">
    <property type="nucleotide sequence ID" value="NZ_JAEUGD010000066.1"/>
</dbReference>
<evidence type="ECO:0000313" key="3">
    <source>
        <dbReference type="Proteomes" id="UP000614216"/>
    </source>
</evidence>
<dbReference type="AlphaFoldDB" id="A0A937G0D2"/>
<proteinExistence type="predicted"/>
<protein>
    <recommendedName>
        <fullName evidence="4">Anti-sigma factor</fullName>
    </recommendedName>
</protein>